<dbReference type="SMART" id="SM00267">
    <property type="entry name" value="GGDEF"/>
    <property type="match status" value="1"/>
</dbReference>
<dbReference type="PANTHER" id="PTHR44757:SF2">
    <property type="entry name" value="BIOFILM ARCHITECTURE MAINTENANCE PROTEIN MBAA"/>
    <property type="match status" value="1"/>
</dbReference>
<evidence type="ECO:0000313" key="6">
    <source>
        <dbReference type="Proteomes" id="UP000281955"/>
    </source>
</evidence>
<dbReference type="InterPro" id="IPR052155">
    <property type="entry name" value="Biofilm_reg_signaling"/>
</dbReference>
<dbReference type="Gene3D" id="3.20.20.450">
    <property type="entry name" value="EAL domain"/>
    <property type="match status" value="1"/>
</dbReference>
<accession>A0A420XP02</accession>
<dbReference type="OrthoDB" id="9804951at2"/>
<protein>
    <submittedName>
        <fullName evidence="5">Diguanylate cyclase (GGDEF)-like protein</fullName>
    </submittedName>
</protein>
<feature type="domain" description="GGDEF" evidence="4">
    <location>
        <begin position="217"/>
        <end position="350"/>
    </location>
</feature>
<keyword evidence="2" id="KW-1133">Transmembrane helix</keyword>
<dbReference type="PROSITE" id="PS50887">
    <property type="entry name" value="GGDEF"/>
    <property type="match status" value="1"/>
</dbReference>
<dbReference type="InterPro" id="IPR001633">
    <property type="entry name" value="EAL_dom"/>
</dbReference>
<feature type="transmembrane region" description="Helical" evidence="2">
    <location>
        <begin position="21"/>
        <end position="41"/>
    </location>
</feature>
<gene>
    <name evidence="5" type="ORF">CLV35_2426</name>
</gene>
<dbReference type="CDD" id="cd01948">
    <property type="entry name" value="EAL"/>
    <property type="match status" value="1"/>
</dbReference>
<feature type="transmembrane region" description="Helical" evidence="2">
    <location>
        <begin position="53"/>
        <end position="73"/>
    </location>
</feature>
<dbReference type="SUPFAM" id="SSF141868">
    <property type="entry name" value="EAL domain-like"/>
    <property type="match status" value="1"/>
</dbReference>
<dbReference type="InterPro" id="IPR029787">
    <property type="entry name" value="Nucleotide_cyclase"/>
</dbReference>
<dbReference type="SUPFAM" id="SSF55073">
    <property type="entry name" value="Nucleotide cyclase"/>
    <property type="match status" value="1"/>
</dbReference>
<dbReference type="InterPro" id="IPR035919">
    <property type="entry name" value="EAL_sf"/>
</dbReference>
<organism evidence="5 6">
    <name type="scientific">Motilibacter peucedani</name>
    <dbReference type="NCBI Taxonomy" id="598650"/>
    <lineage>
        <taxon>Bacteria</taxon>
        <taxon>Bacillati</taxon>
        <taxon>Actinomycetota</taxon>
        <taxon>Actinomycetes</taxon>
        <taxon>Motilibacterales</taxon>
        <taxon>Motilibacteraceae</taxon>
        <taxon>Motilibacter</taxon>
    </lineage>
</organism>
<dbReference type="SMART" id="SM00052">
    <property type="entry name" value="EAL"/>
    <property type="match status" value="1"/>
</dbReference>
<comment type="caution">
    <text evidence="5">The sequence shown here is derived from an EMBL/GenBank/DDBJ whole genome shotgun (WGS) entry which is preliminary data.</text>
</comment>
<reference evidence="5 6" key="1">
    <citation type="submission" date="2018-10" db="EMBL/GenBank/DDBJ databases">
        <title>Genomic Encyclopedia of Archaeal and Bacterial Type Strains, Phase II (KMG-II): from individual species to whole genera.</title>
        <authorList>
            <person name="Goeker M."/>
        </authorList>
    </citation>
    <scope>NUCLEOTIDE SEQUENCE [LARGE SCALE GENOMIC DNA]</scope>
    <source>
        <strain evidence="5 6">RP-AC37</strain>
    </source>
</reference>
<dbReference type="EMBL" id="RBWV01000012">
    <property type="protein sequence ID" value="RKS73930.1"/>
    <property type="molecule type" value="Genomic_DNA"/>
</dbReference>
<dbReference type="PROSITE" id="PS50883">
    <property type="entry name" value="EAL"/>
    <property type="match status" value="1"/>
</dbReference>
<dbReference type="InterPro" id="IPR043128">
    <property type="entry name" value="Rev_trsase/Diguanyl_cyclase"/>
</dbReference>
<dbReference type="Gene3D" id="3.30.70.270">
    <property type="match status" value="1"/>
</dbReference>
<feature type="transmembrane region" description="Helical" evidence="2">
    <location>
        <begin position="80"/>
        <end position="99"/>
    </location>
</feature>
<feature type="transmembrane region" description="Helical" evidence="2">
    <location>
        <begin position="154"/>
        <end position="176"/>
    </location>
</feature>
<dbReference type="RefSeq" id="WP_121193721.1">
    <property type="nucleotide sequence ID" value="NZ_RBWV01000012.1"/>
</dbReference>
<feature type="domain" description="EAL" evidence="3">
    <location>
        <begin position="359"/>
        <end position="614"/>
    </location>
</feature>
<keyword evidence="2" id="KW-0472">Membrane</keyword>
<proteinExistence type="predicted"/>
<feature type="region of interest" description="Disordered" evidence="1">
    <location>
        <begin position="624"/>
        <end position="647"/>
    </location>
</feature>
<keyword evidence="2" id="KW-0812">Transmembrane</keyword>
<dbReference type="Pfam" id="PF00990">
    <property type="entry name" value="GGDEF"/>
    <property type="match status" value="1"/>
</dbReference>
<dbReference type="CDD" id="cd01949">
    <property type="entry name" value="GGDEF"/>
    <property type="match status" value="1"/>
</dbReference>
<dbReference type="NCBIfam" id="TIGR00254">
    <property type="entry name" value="GGDEF"/>
    <property type="match status" value="1"/>
</dbReference>
<keyword evidence="6" id="KW-1185">Reference proteome</keyword>
<dbReference type="InterPro" id="IPR000160">
    <property type="entry name" value="GGDEF_dom"/>
</dbReference>
<feature type="transmembrane region" description="Helical" evidence="2">
    <location>
        <begin position="129"/>
        <end position="148"/>
    </location>
</feature>
<evidence type="ECO:0000259" key="3">
    <source>
        <dbReference type="PROSITE" id="PS50883"/>
    </source>
</evidence>
<name>A0A420XP02_9ACTN</name>
<dbReference type="AlphaFoldDB" id="A0A420XP02"/>
<feature type="compositionally biased region" description="Polar residues" evidence="1">
    <location>
        <begin position="635"/>
        <end position="647"/>
    </location>
</feature>
<dbReference type="Pfam" id="PF00563">
    <property type="entry name" value="EAL"/>
    <property type="match status" value="1"/>
</dbReference>
<evidence type="ECO:0000256" key="2">
    <source>
        <dbReference type="SAM" id="Phobius"/>
    </source>
</evidence>
<evidence type="ECO:0000313" key="5">
    <source>
        <dbReference type="EMBL" id="RKS73930.1"/>
    </source>
</evidence>
<dbReference type="PANTHER" id="PTHR44757">
    <property type="entry name" value="DIGUANYLATE CYCLASE DGCP"/>
    <property type="match status" value="1"/>
</dbReference>
<sequence>MDAPRRETDTSGLVSVPSAREMFRSLGVLYVVGGLVALVWLTLPHGSDEGNAVITGTAVLAVTLGAVLAVGLLDRAPRWVLHAVLAVVQVLIAAGYVASDDATGDLRWFWVWATPYAAFFFSRRAAAAHTAWVAVLNAVSLALLPVSAGRALALWLFSTATVTVTAMLVGWSAHIVRTSEGRLRDLALHDPLTGLANRRLYAMRAEEALAARDRCGGSVVVTLLDLDDFKLVNDTYGHETGDELLAALARRMQAALQPGEVAVRLGGDEFAVISRCADGDPDVGAFAQRLSSAWRSAFELPDGEVWVSGSMGISCTCDAGSSATALLREADAAMYRAKSLGGGVHVVYDELMRAGAHYRMGLDAALRKGLDDRQLRLYYQPVVDVAERRWRGAEALLRWQHPELGLLEPSTFVPLAEETRLVVPIGDWVLREALFQLLDWRRAGVVPETFVMSVNVSPRQLRSDFPAQVRSALSDVGLPGTCLAFELTENVLLADSAQTSKVLGDLRALGIALHLDDFGTGWTSLASLERVPVDAIKVDRGVVGSAAGSEHAAAAISAICAMAETLRVPVVAEGVETESQLALLVRNRCRYAQGRLFAAPAPGDETEQVLALAPPAPATLELRRSTLDLRRPAQRSDSGPAQRNESS</sequence>
<evidence type="ECO:0000259" key="4">
    <source>
        <dbReference type="PROSITE" id="PS50887"/>
    </source>
</evidence>
<dbReference type="InParanoid" id="A0A420XP02"/>
<dbReference type="Proteomes" id="UP000281955">
    <property type="component" value="Unassembled WGS sequence"/>
</dbReference>
<evidence type="ECO:0000256" key="1">
    <source>
        <dbReference type="SAM" id="MobiDB-lite"/>
    </source>
</evidence>